<protein>
    <submittedName>
        <fullName evidence="1">Uncharacterized protein</fullName>
    </submittedName>
</protein>
<dbReference type="AlphaFoldDB" id="A0AAV6RMS1"/>
<reference evidence="1 2" key="1">
    <citation type="journal article" date="2021" name="Sci. Rep.">
        <title>Chromosome anchoring in Senegalese sole (Solea senegalensis) reveals sex-associated markers and genome rearrangements in flatfish.</title>
        <authorList>
            <person name="Guerrero-Cozar I."/>
            <person name="Gomez-Garrido J."/>
            <person name="Berbel C."/>
            <person name="Martinez-Blanch J.F."/>
            <person name="Alioto T."/>
            <person name="Claros M.G."/>
            <person name="Gagnaire P.A."/>
            <person name="Manchado M."/>
        </authorList>
    </citation>
    <scope>NUCLEOTIDE SEQUENCE [LARGE SCALE GENOMIC DNA]</scope>
    <source>
        <strain evidence="1">Sse05_10M</strain>
    </source>
</reference>
<name>A0AAV6RMS1_SOLSE</name>
<evidence type="ECO:0000313" key="2">
    <source>
        <dbReference type="Proteomes" id="UP000693946"/>
    </source>
</evidence>
<organism evidence="1 2">
    <name type="scientific">Solea senegalensis</name>
    <name type="common">Senegalese sole</name>
    <dbReference type="NCBI Taxonomy" id="28829"/>
    <lineage>
        <taxon>Eukaryota</taxon>
        <taxon>Metazoa</taxon>
        <taxon>Chordata</taxon>
        <taxon>Craniata</taxon>
        <taxon>Vertebrata</taxon>
        <taxon>Euteleostomi</taxon>
        <taxon>Actinopterygii</taxon>
        <taxon>Neopterygii</taxon>
        <taxon>Teleostei</taxon>
        <taxon>Neoteleostei</taxon>
        <taxon>Acanthomorphata</taxon>
        <taxon>Carangaria</taxon>
        <taxon>Pleuronectiformes</taxon>
        <taxon>Pleuronectoidei</taxon>
        <taxon>Soleidae</taxon>
        <taxon>Solea</taxon>
    </lineage>
</organism>
<sequence>MEEDESKSIISDTEENQLKVFVTERRKWVESEREREREREREGERAAKLADRVRQQLHSTEVFGTPLQSFLLLHGNTQLKTRGC</sequence>
<accession>A0AAV6RMS1</accession>
<proteinExistence type="predicted"/>
<comment type="caution">
    <text evidence="1">The sequence shown here is derived from an EMBL/GenBank/DDBJ whole genome shotgun (WGS) entry which is preliminary data.</text>
</comment>
<keyword evidence="2" id="KW-1185">Reference proteome</keyword>
<dbReference type="Proteomes" id="UP000693946">
    <property type="component" value="Linkage Group LG19"/>
</dbReference>
<evidence type="ECO:0000313" key="1">
    <source>
        <dbReference type="EMBL" id="KAG7505789.1"/>
    </source>
</evidence>
<gene>
    <name evidence="1" type="ORF">JOB18_040227</name>
</gene>
<dbReference type="EMBL" id="JAGKHQ010000011">
    <property type="protein sequence ID" value="KAG7505789.1"/>
    <property type="molecule type" value="Genomic_DNA"/>
</dbReference>